<evidence type="ECO:0000313" key="2">
    <source>
        <dbReference type="EMBL" id="KAJ9576986.1"/>
    </source>
</evidence>
<feature type="non-terminal residue" evidence="2">
    <location>
        <position position="214"/>
    </location>
</feature>
<dbReference type="PANTHER" id="PTHR31118:SF12">
    <property type="entry name" value="CYCLASE-LIKE PROTEIN 2"/>
    <property type="match status" value="1"/>
</dbReference>
<dbReference type="PANTHER" id="PTHR31118">
    <property type="entry name" value="CYCLASE-LIKE PROTEIN 2"/>
    <property type="match status" value="1"/>
</dbReference>
<reference evidence="2" key="1">
    <citation type="journal article" date="2023" name="IScience">
        <title>Live-bearing cockroach genome reveals convergent evolutionary mechanisms linked to viviparity in insects and beyond.</title>
        <authorList>
            <person name="Fouks B."/>
            <person name="Harrison M.C."/>
            <person name="Mikhailova A.A."/>
            <person name="Marchal E."/>
            <person name="English S."/>
            <person name="Carruthers M."/>
            <person name="Jennings E.C."/>
            <person name="Chiamaka E.L."/>
            <person name="Frigard R.A."/>
            <person name="Pippel M."/>
            <person name="Attardo G.M."/>
            <person name="Benoit J.B."/>
            <person name="Bornberg-Bauer E."/>
            <person name="Tobe S.S."/>
        </authorList>
    </citation>
    <scope>NUCLEOTIDE SEQUENCE</scope>
    <source>
        <strain evidence="2">Stay&amp;Tobe</strain>
    </source>
</reference>
<dbReference type="Gene3D" id="3.50.30.50">
    <property type="entry name" value="Putative cyclase"/>
    <property type="match status" value="1"/>
</dbReference>
<dbReference type="InterPro" id="IPR037175">
    <property type="entry name" value="KFase_sf"/>
</dbReference>
<name>A0AAD8E4Z0_DIPPU</name>
<organism evidence="2 3">
    <name type="scientific">Diploptera punctata</name>
    <name type="common">Pacific beetle cockroach</name>
    <dbReference type="NCBI Taxonomy" id="6984"/>
    <lineage>
        <taxon>Eukaryota</taxon>
        <taxon>Metazoa</taxon>
        <taxon>Ecdysozoa</taxon>
        <taxon>Arthropoda</taxon>
        <taxon>Hexapoda</taxon>
        <taxon>Insecta</taxon>
        <taxon>Pterygota</taxon>
        <taxon>Neoptera</taxon>
        <taxon>Polyneoptera</taxon>
        <taxon>Dictyoptera</taxon>
        <taxon>Blattodea</taxon>
        <taxon>Blaberoidea</taxon>
        <taxon>Blaberidae</taxon>
        <taxon>Diplopterinae</taxon>
        <taxon>Diploptera</taxon>
    </lineage>
</organism>
<dbReference type="GO" id="GO:0004061">
    <property type="term" value="F:arylformamidase activity"/>
    <property type="evidence" value="ECO:0007669"/>
    <property type="project" value="InterPro"/>
</dbReference>
<keyword evidence="3" id="KW-1185">Reference proteome</keyword>
<accession>A0AAD8E4Z0</accession>
<reference evidence="2" key="2">
    <citation type="submission" date="2023-05" db="EMBL/GenBank/DDBJ databases">
        <authorList>
            <person name="Fouks B."/>
        </authorList>
    </citation>
    <scope>NUCLEOTIDE SEQUENCE</scope>
    <source>
        <strain evidence="2">Stay&amp;Tobe</strain>
        <tissue evidence="2">Testes</tissue>
    </source>
</reference>
<gene>
    <name evidence="2" type="ORF">L9F63_006423</name>
</gene>
<evidence type="ECO:0008006" key="4">
    <source>
        <dbReference type="Google" id="ProtNLM"/>
    </source>
</evidence>
<dbReference type="EMBL" id="JASPKZ010009381">
    <property type="protein sequence ID" value="KAJ9576986.1"/>
    <property type="molecule type" value="Genomic_DNA"/>
</dbReference>
<comment type="caution">
    <text evidence="2">The sequence shown here is derived from an EMBL/GenBank/DDBJ whole genome shotgun (WGS) entry which is preliminary data.</text>
</comment>
<evidence type="ECO:0000256" key="1">
    <source>
        <dbReference type="ARBA" id="ARBA00007865"/>
    </source>
</evidence>
<protein>
    <recommendedName>
        <fullName evidence="4">Cyclase</fullName>
    </recommendedName>
</protein>
<dbReference type="GO" id="GO:0019441">
    <property type="term" value="P:L-tryptophan catabolic process to kynurenine"/>
    <property type="evidence" value="ECO:0007669"/>
    <property type="project" value="InterPro"/>
</dbReference>
<comment type="similarity">
    <text evidence="1">Belongs to the Cyclase 1 superfamily.</text>
</comment>
<dbReference type="AlphaFoldDB" id="A0AAD8E4Z0"/>
<sequence>YAANEFEAGEHGGTHLDAPYHFYKQGWKVGDIPLEKLIVPGVLMDVSQEVNDNADFELKADRIKKWEEDNGDLPEGAVLLIRYGWAKDYNNRRRYFGLDQGNRMHFPGLSADGAEYLAKKRNLAGVGVDTPSVDTGRTTINPAHIWLQGANMYIIENLNLDVGLPENDFTVVVMPMKITEGTGAPCRVVAMLNSSSHLIAMTALLLLTIGTRIF</sequence>
<dbReference type="Pfam" id="PF04199">
    <property type="entry name" value="Cyclase"/>
    <property type="match status" value="1"/>
</dbReference>
<dbReference type="Proteomes" id="UP001233999">
    <property type="component" value="Unassembled WGS sequence"/>
</dbReference>
<dbReference type="InterPro" id="IPR007325">
    <property type="entry name" value="KFase/CYL"/>
</dbReference>
<proteinExistence type="inferred from homology"/>
<evidence type="ECO:0000313" key="3">
    <source>
        <dbReference type="Proteomes" id="UP001233999"/>
    </source>
</evidence>
<dbReference type="SUPFAM" id="SSF102198">
    <property type="entry name" value="Putative cyclase"/>
    <property type="match status" value="1"/>
</dbReference>